<accession>A0ABU5SYM5</accession>
<comment type="caution">
    <text evidence="1">The sequence shown here is derived from an EMBL/GenBank/DDBJ whole genome shotgun (WGS) entry which is preliminary data.</text>
</comment>
<dbReference type="EMBL" id="JAYGHY010000058">
    <property type="protein sequence ID" value="MEA5443623.1"/>
    <property type="molecule type" value="Genomic_DNA"/>
</dbReference>
<sequence>MCFLAELILKHDLILCFTAFSFNNRQRVFKMKQKHHVFVAAVAASGLFLPLASHAIDPAYAKKLEKSGCTQLTELQGCDINKTKAENAKAGFGTAPAVAALPYTGQWIAKNPGTGQTVAIISIDNKNKVVVNGKSVASKLSDGALVFKTGFITFTIQGDPRIADESSWFDSDARTKGPIRRQ</sequence>
<dbReference type="Proteomes" id="UP001302329">
    <property type="component" value="Unassembled WGS sequence"/>
</dbReference>
<evidence type="ECO:0008006" key="3">
    <source>
        <dbReference type="Google" id="ProtNLM"/>
    </source>
</evidence>
<evidence type="ECO:0000313" key="2">
    <source>
        <dbReference type="Proteomes" id="UP001302329"/>
    </source>
</evidence>
<evidence type="ECO:0000313" key="1">
    <source>
        <dbReference type="EMBL" id="MEA5443623.1"/>
    </source>
</evidence>
<keyword evidence="2" id="KW-1185">Reference proteome</keyword>
<name>A0ABU5SYM5_9CYAN</name>
<reference evidence="1 2" key="1">
    <citation type="submission" date="2023-12" db="EMBL/GenBank/DDBJ databases">
        <title>Baltic Sea Cyanobacteria.</title>
        <authorList>
            <person name="Delbaje E."/>
            <person name="Fewer D.P."/>
            <person name="Shishido T.K."/>
        </authorList>
    </citation>
    <scope>NUCLEOTIDE SEQUENCE [LARGE SCALE GENOMIC DNA]</scope>
    <source>
        <strain evidence="1 2">UHCC 0281</strain>
    </source>
</reference>
<protein>
    <recommendedName>
        <fullName evidence="3">Lipoprotein</fullName>
    </recommendedName>
</protein>
<organism evidence="1 2">
    <name type="scientific">Cyanobium gracile UHCC 0281</name>
    <dbReference type="NCBI Taxonomy" id="3110309"/>
    <lineage>
        <taxon>Bacteria</taxon>
        <taxon>Bacillati</taxon>
        <taxon>Cyanobacteriota</taxon>
        <taxon>Cyanophyceae</taxon>
        <taxon>Synechococcales</taxon>
        <taxon>Prochlorococcaceae</taxon>
        <taxon>Cyanobium</taxon>
    </lineage>
</organism>
<proteinExistence type="predicted"/>
<gene>
    <name evidence="1" type="ORF">VB739_13765</name>
</gene>